<dbReference type="Pfam" id="PF21948">
    <property type="entry name" value="LplA-B_cat"/>
    <property type="match status" value="1"/>
</dbReference>
<dbReference type="InterPro" id="IPR004143">
    <property type="entry name" value="BPL_LPL_catalytic"/>
</dbReference>
<dbReference type="SUPFAM" id="SSF55681">
    <property type="entry name" value="Class II aaRS and biotin synthetases"/>
    <property type="match status" value="1"/>
</dbReference>
<comment type="pathway">
    <text evidence="2">Protein modification; protein lipoylation via exogenous pathway; protein N(6)-(lipoyl)lysine from lipoate: step 2/2.</text>
</comment>
<organism evidence="6 7">
    <name type="scientific">Cyberlindnera fabianii</name>
    <name type="common">Yeast</name>
    <name type="synonym">Hansenula fabianii</name>
    <dbReference type="NCBI Taxonomy" id="36022"/>
    <lineage>
        <taxon>Eukaryota</taxon>
        <taxon>Fungi</taxon>
        <taxon>Dikarya</taxon>
        <taxon>Ascomycota</taxon>
        <taxon>Saccharomycotina</taxon>
        <taxon>Saccharomycetes</taxon>
        <taxon>Phaffomycetales</taxon>
        <taxon>Phaffomycetaceae</taxon>
        <taxon>Cyberlindnera</taxon>
    </lineage>
</organism>
<evidence type="ECO:0000259" key="5">
    <source>
        <dbReference type="PROSITE" id="PS51733"/>
    </source>
</evidence>
<dbReference type="UniPathway" id="UPA00537">
    <property type="reaction ID" value="UER00595"/>
</dbReference>
<evidence type="ECO:0000313" key="7">
    <source>
        <dbReference type="Proteomes" id="UP000189513"/>
    </source>
</evidence>
<evidence type="ECO:0000256" key="2">
    <source>
        <dbReference type="ARBA" id="ARBA00005085"/>
    </source>
</evidence>
<dbReference type="GO" id="GO:0005739">
    <property type="term" value="C:mitochondrion"/>
    <property type="evidence" value="ECO:0007669"/>
    <property type="project" value="TreeGrafter"/>
</dbReference>
<comment type="caution">
    <text evidence="6">The sequence shown here is derived from an EMBL/GenBank/DDBJ whole genome shotgun (WGS) entry which is preliminary data.</text>
</comment>
<reference evidence="7" key="1">
    <citation type="journal article" date="2017" name="Genome Announc.">
        <title>Genome sequences of Cyberlindnera fabianii 65, Pichia kudriavzevii 129, and Saccharomyces cerevisiae 131 isolated from fermented masau fruits in Zimbabwe.</title>
        <authorList>
            <person name="van Rijswijck I.M.H."/>
            <person name="Derks M.F.L."/>
            <person name="Abee T."/>
            <person name="de Ridder D."/>
            <person name="Smid E.J."/>
        </authorList>
    </citation>
    <scope>NUCLEOTIDE SEQUENCE [LARGE SCALE GENOMIC DNA]</scope>
    <source>
        <strain evidence="7">65</strain>
    </source>
</reference>
<dbReference type="Proteomes" id="UP000189513">
    <property type="component" value="Unassembled WGS sequence"/>
</dbReference>
<keyword evidence="6" id="KW-0436">Ligase</keyword>
<proteinExistence type="inferred from homology"/>
<comment type="function">
    <text evidence="1">Catalyzes both the ATP-dependent activation of exogenously supplied lipoate to lipoyl-AMP and the transfer of the activated lipoyl onto the lipoyl domains of lipoate-dependent enzymes.</text>
</comment>
<feature type="domain" description="BPL/LPL catalytic" evidence="5">
    <location>
        <begin position="153"/>
        <end position="339"/>
    </location>
</feature>
<evidence type="ECO:0000313" key="6">
    <source>
        <dbReference type="EMBL" id="ONH67071.1"/>
    </source>
</evidence>
<keyword evidence="7" id="KW-1185">Reference proteome</keyword>
<dbReference type="InterPro" id="IPR045864">
    <property type="entry name" value="aa-tRNA-synth_II/BPL/LPL"/>
</dbReference>
<dbReference type="GO" id="GO:0017118">
    <property type="term" value="F:lipoyltransferase activity"/>
    <property type="evidence" value="ECO:0007669"/>
    <property type="project" value="TreeGrafter"/>
</dbReference>
<dbReference type="GO" id="GO:0016874">
    <property type="term" value="F:ligase activity"/>
    <property type="evidence" value="ECO:0007669"/>
    <property type="project" value="UniProtKB-KW"/>
</dbReference>
<dbReference type="STRING" id="36022.A0A1V2L7Q8"/>
<dbReference type="EMBL" id="MPUK01000005">
    <property type="protein sequence ID" value="ONH67071.1"/>
    <property type="molecule type" value="Genomic_DNA"/>
</dbReference>
<dbReference type="InterPro" id="IPR004562">
    <property type="entry name" value="LipoylTrfase_LipoateP_Ligase"/>
</dbReference>
<protein>
    <recommendedName>
        <fullName evidence="4">Putative lipoate-protein ligase A</fullName>
    </recommendedName>
</protein>
<comment type="similarity">
    <text evidence="3">Belongs to the LplA family.</text>
</comment>
<evidence type="ECO:0000256" key="1">
    <source>
        <dbReference type="ARBA" id="ARBA00003253"/>
    </source>
</evidence>
<evidence type="ECO:0000256" key="3">
    <source>
        <dbReference type="ARBA" id="ARBA00008242"/>
    </source>
</evidence>
<dbReference type="PANTHER" id="PTHR12561">
    <property type="entry name" value="LIPOATE-PROTEIN LIGASE"/>
    <property type="match status" value="1"/>
</dbReference>
<evidence type="ECO:0000256" key="4">
    <source>
        <dbReference type="ARBA" id="ARBA00015925"/>
    </source>
</evidence>
<dbReference type="CDD" id="cd16443">
    <property type="entry name" value="LplA"/>
    <property type="match status" value="1"/>
</dbReference>
<dbReference type="GO" id="GO:0009249">
    <property type="term" value="P:protein lipoylation"/>
    <property type="evidence" value="ECO:0007669"/>
    <property type="project" value="InterPro"/>
</dbReference>
<name>A0A1V2L7Q8_CYBFA</name>
<dbReference type="AlphaFoldDB" id="A0A1V2L7Q8"/>
<dbReference type="PANTHER" id="PTHR12561:SF3">
    <property type="entry name" value="LIPOYLTRANSFERASE 1, MITOCHONDRIAL"/>
    <property type="match status" value="1"/>
</dbReference>
<dbReference type="NCBIfam" id="TIGR00545">
    <property type="entry name" value="lipoyltrans"/>
    <property type="match status" value="1"/>
</dbReference>
<gene>
    <name evidence="6" type="ORF">BON22_3013</name>
</gene>
<sequence>MFTRSLICQTAAVTRRVCFRRGITSKSTPFELEPKTKGEDPYADVNSFYSDMFTESPRDTSSGTTPSEVDEISELNQEMADFYGVDNLADPIPTSHDALNQDQMPTPQSTVKPDLLATIQANKPAIFLSSFHNPFKNLALEDYIFTHTPVSSTFLAHRLIFYVNSPCVVIGKNQNPWKEANIPLLKSLQIPLLRRRSGGGTVVHDLRNVNYSYITTRPDFNRSFFGKVIVDAINNANLGVELDQNDRGDIITKLERKKVSGSAFKISKGKSYHHGTMLLDSKLDILRSLLNTKDRDQNVEFRCGSVDSVPSPVTNVGLDNESFMEVVADGFFELYGEDVQVVSVEETDLPQQVLDTADELEQWDWRYGNTPKFEMDITHPEFKITLKVEKGLVKSFTVDQHADKFVYLQQVLESGEKVRFIGSDISGYILDETGVNVFLRWFGSAILCNSGT</sequence>
<dbReference type="PROSITE" id="PS51733">
    <property type="entry name" value="BPL_LPL_CATALYTIC"/>
    <property type="match status" value="1"/>
</dbReference>
<dbReference type="VEuPathDB" id="FungiDB:BON22_3013"/>
<accession>A0A1V2L7Q8</accession>
<dbReference type="Gene3D" id="3.30.390.50">
    <property type="entry name" value="CO dehydrogenase flavoprotein, C-terminal domain"/>
    <property type="match status" value="1"/>
</dbReference>
<dbReference type="OMA" id="KCAVIGK"/>
<dbReference type="Gene3D" id="3.30.930.10">
    <property type="entry name" value="Bira Bifunctional Protein, Domain 2"/>
    <property type="match status" value="1"/>
</dbReference>